<keyword evidence="2" id="KW-1185">Reference proteome</keyword>
<dbReference type="Proteomes" id="UP001523369">
    <property type="component" value="Unassembled WGS sequence"/>
</dbReference>
<gene>
    <name evidence="1" type="ORF">M1L60_13025</name>
</gene>
<comment type="caution">
    <text evidence="1">The sequence shown here is derived from an EMBL/GenBank/DDBJ whole genome shotgun (WGS) entry which is preliminary data.</text>
</comment>
<organism evidence="1 2">
    <name type="scientific">Paractinoplanes aksuensis</name>
    <dbReference type="NCBI Taxonomy" id="2939490"/>
    <lineage>
        <taxon>Bacteria</taxon>
        <taxon>Bacillati</taxon>
        <taxon>Actinomycetota</taxon>
        <taxon>Actinomycetes</taxon>
        <taxon>Micromonosporales</taxon>
        <taxon>Micromonosporaceae</taxon>
        <taxon>Paractinoplanes</taxon>
    </lineage>
</organism>
<evidence type="ECO:0000313" key="2">
    <source>
        <dbReference type="Proteomes" id="UP001523369"/>
    </source>
</evidence>
<accession>A0ABT1DKY9</accession>
<proteinExistence type="predicted"/>
<reference evidence="1 2" key="1">
    <citation type="submission" date="2022-06" db="EMBL/GenBank/DDBJ databases">
        <title>New Species of the Genus Actinoplanes, ActinopZanes ferrugineus.</title>
        <authorList>
            <person name="Ding P."/>
        </authorList>
    </citation>
    <scope>NUCLEOTIDE SEQUENCE [LARGE SCALE GENOMIC DNA]</scope>
    <source>
        <strain evidence="1 2">TRM88003</strain>
    </source>
</reference>
<protein>
    <submittedName>
        <fullName evidence="1">Uncharacterized protein</fullName>
    </submittedName>
</protein>
<name>A0ABT1DKY9_9ACTN</name>
<dbReference type="RefSeq" id="WP_253237643.1">
    <property type="nucleotide sequence ID" value="NZ_JAMYJR010000013.1"/>
</dbReference>
<dbReference type="EMBL" id="JAMYJR010000013">
    <property type="protein sequence ID" value="MCO8271516.1"/>
    <property type="molecule type" value="Genomic_DNA"/>
</dbReference>
<sequence>MNVIRDGRYLVVRREQFVARFPPVPDDELEELREQEIYVTVAGGPTYYATLMTLDAIDAVLRRWAETGEAAGGRYFFSTDLVITPRPGITAMIEAIEGLVAEGEIAGACQVVPHPLETGDSSD</sequence>
<evidence type="ECO:0000313" key="1">
    <source>
        <dbReference type="EMBL" id="MCO8271516.1"/>
    </source>
</evidence>